<evidence type="ECO:0000313" key="7">
    <source>
        <dbReference type="EMBL" id="ESR24126.1"/>
    </source>
</evidence>
<dbReference type="PROSITE" id="PS00455">
    <property type="entry name" value="AMP_BINDING"/>
    <property type="match status" value="1"/>
</dbReference>
<dbReference type="InterPro" id="IPR000873">
    <property type="entry name" value="AMP-dep_synth/lig_dom"/>
</dbReference>
<evidence type="ECO:0000256" key="3">
    <source>
        <dbReference type="ARBA" id="ARBA00022741"/>
    </source>
</evidence>
<evidence type="ECO:0000313" key="8">
    <source>
        <dbReference type="Proteomes" id="UP000017819"/>
    </source>
</evidence>
<feature type="domain" description="AMP-dependent synthetase/ligase" evidence="5">
    <location>
        <begin position="31"/>
        <end position="399"/>
    </location>
</feature>
<dbReference type="GO" id="GO:0006633">
    <property type="term" value="P:fatty acid biosynthetic process"/>
    <property type="evidence" value="ECO:0007669"/>
    <property type="project" value="TreeGrafter"/>
</dbReference>
<dbReference type="InterPro" id="IPR045851">
    <property type="entry name" value="AMP-bd_C_sf"/>
</dbReference>
<dbReference type="RefSeq" id="WP_023432704.1">
    <property type="nucleotide sequence ID" value="NZ_AWXZ01000035.1"/>
</dbReference>
<reference evidence="7 8" key="1">
    <citation type="journal article" date="2014" name="Genome Announc.">
        <title>Draft Genome Sequence of Lutibaculum baratangense Strain AMV1T, Isolated from a Mud Volcano in Andamans, India.</title>
        <authorList>
            <person name="Singh A."/>
            <person name="Sreenivas A."/>
            <person name="Sathyanarayana Reddy G."/>
            <person name="Pinnaka A.K."/>
            <person name="Shivaji S."/>
        </authorList>
    </citation>
    <scope>NUCLEOTIDE SEQUENCE [LARGE SCALE GENOMIC DNA]</scope>
    <source>
        <strain evidence="7 8">AMV1</strain>
    </source>
</reference>
<dbReference type="EC" id="6.2.1.1" evidence="7"/>
<sequence length="543" mass="57992">MLPPAETFDSLASSFRWQVPGRYNIADTACDRWADAEPGRLAIRHVLGDGSVVDTSFGKLRERADRLAHALKGLGLGKGDRVALLLPQCAEVAVAHFAAYKTGAAAVPLALLFGPDALRHRLRDSGARVAVVDALGVAKLAEIRHELPALETVVSIDGADGDALGLEAICAAQPPRFETAATSPDDPALMIYTSGTTGPAKGALHGHRVLLGHLPGAELPHYPYPQPGDFMWTPADWAWAGGLLNAMLPALHHGVPVLAQPFRRFEAGAAFELMRANGVRNAFIPPTALRMMRGAGDIPWREIGLRSVMSAGEPLGREVYEWSREAMGLTVDEAYGQTECNLVLGSCSALGVSRAGRIGRVVPGHEVAVIDGEGRAVRPGEIGQIAVRAPDPVMFLSYWEKPEATAAKFLGSWMLTGDQGTMDEEGYVGFVGRDDDVITSAGYRIGPGEVEDCLVAHPAVALAAVVGQPDPLRTEIVKAFVVLREGFAPDETLAREIQAFVRGRLSAHEYPREIAFIEEMPLTATGKVIRRLLREPGSSSSPA</sequence>
<protein>
    <submittedName>
        <fullName evidence="7">Acetyl-coenzyme A synthetase</fullName>
        <ecNumber evidence="7">6.2.1.1</ecNumber>
    </submittedName>
</protein>
<dbReference type="Pfam" id="PF00501">
    <property type="entry name" value="AMP-binding"/>
    <property type="match status" value="1"/>
</dbReference>
<dbReference type="PANTHER" id="PTHR43605:SF10">
    <property type="entry name" value="ACYL-COA SYNTHETASE MEDIUM CHAIN FAMILY MEMBER 3"/>
    <property type="match status" value="1"/>
</dbReference>
<evidence type="ECO:0000256" key="1">
    <source>
        <dbReference type="ARBA" id="ARBA00006432"/>
    </source>
</evidence>
<dbReference type="Proteomes" id="UP000017819">
    <property type="component" value="Unassembled WGS sequence"/>
</dbReference>
<accession>V4RDA2</accession>
<gene>
    <name evidence="7" type="ORF">N177_2575</name>
</gene>
<evidence type="ECO:0000259" key="6">
    <source>
        <dbReference type="Pfam" id="PF13193"/>
    </source>
</evidence>
<proteinExistence type="inferred from homology"/>
<dbReference type="PANTHER" id="PTHR43605">
    <property type="entry name" value="ACYL-COENZYME A SYNTHETASE"/>
    <property type="match status" value="1"/>
</dbReference>
<evidence type="ECO:0000259" key="5">
    <source>
        <dbReference type="Pfam" id="PF00501"/>
    </source>
</evidence>
<keyword evidence="2 7" id="KW-0436">Ligase</keyword>
<dbReference type="GO" id="GO:0005524">
    <property type="term" value="F:ATP binding"/>
    <property type="evidence" value="ECO:0007669"/>
    <property type="project" value="UniProtKB-KW"/>
</dbReference>
<dbReference type="InterPro" id="IPR020845">
    <property type="entry name" value="AMP-binding_CS"/>
</dbReference>
<comment type="caution">
    <text evidence="7">The sequence shown here is derived from an EMBL/GenBank/DDBJ whole genome shotgun (WGS) entry which is preliminary data.</text>
</comment>
<keyword evidence="3" id="KW-0547">Nucleotide-binding</keyword>
<dbReference type="GO" id="GO:0006637">
    <property type="term" value="P:acyl-CoA metabolic process"/>
    <property type="evidence" value="ECO:0007669"/>
    <property type="project" value="TreeGrafter"/>
</dbReference>
<keyword evidence="8" id="KW-1185">Reference proteome</keyword>
<organism evidence="7 8">
    <name type="scientific">Lutibaculum baratangense AMV1</name>
    <dbReference type="NCBI Taxonomy" id="631454"/>
    <lineage>
        <taxon>Bacteria</taxon>
        <taxon>Pseudomonadati</taxon>
        <taxon>Pseudomonadota</taxon>
        <taxon>Alphaproteobacteria</taxon>
        <taxon>Hyphomicrobiales</taxon>
        <taxon>Tepidamorphaceae</taxon>
        <taxon>Lutibaculum</taxon>
    </lineage>
</organism>
<dbReference type="Gene3D" id="3.40.50.12780">
    <property type="entry name" value="N-terminal domain of ligase-like"/>
    <property type="match status" value="1"/>
</dbReference>
<name>V4RDA2_9HYPH</name>
<dbReference type="PATRIC" id="fig|631454.5.peg.2544"/>
<evidence type="ECO:0000256" key="4">
    <source>
        <dbReference type="ARBA" id="ARBA00022840"/>
    </source>
</evidence>
<dbReference type="InterPro" id="IPR042099">
    <property type="entry name" value="ANL_N_sf"/>
</dbReference>
<dbReference type="Gene3D" id="3.30.300.30">
    <property type="match status" value="1"/>
</dbReference>
<dbReference type="SUPFAM" id="SSF56801">
    <property type="entry name" value="Acetyl-CoA synthetase-like"/>
    <property type="match status" value="1"/>
</dbReference>
<dbReference type="eggNOG" id="COG0365">
    <property type="taxonomic scope" value="Bacteria"/>
</dbReference>
<dbReference type="InterPro" id="IPR051087">
    <property type="entry name" value="Mitochondrial_ACSM"/>
</dbReference>
<dbReference type="GO" id="GO:0015645">
    <property type="term" value="F:fatty acid ligase activity"/>
    <property type="evidence" value="ECO:0007669"/>
    <property type="project" value="TreeGrafter"/>
</dbReference>
<dbReference type="GO" id="GO:0003987">
    <property type="term" value="F:acetate-CoA ligase activity"/>
    <property type="evidence" value="ECO:0007669"/>
    <property type="project" value="UniProtKB-EC"/>
</dbReference>
<dbReference type="Pfam" id="PF13193">
    <property type="entry name" value="AMP-binding_C"/>
    <property type="match status" value="1"/>
</dbReference>
<dbReference type="InterPro" id="IPR025110">
    <property type="entry name" value="AMP-bd_C"/>
</dbReference>
<dbReference type="AlphaFoldDB" id="V4RDA2"/>
<dbReference type="FunFam" id="3.30.300.30:FF:000005">
    <property type="entry name" value="Acyl-coenzyme A synthetase ACSM5, mitochondrial"/>
    <property type="match status" value="1"/>
</dbReference>
<keyword evidence="4" id="KW-0067">ATP-binding</keyword>
<comment type="similarity">
    <text evidence="1">Belongs to the ATP-dependent AMP-binding enzyme family.</text>
</comment>
<dbReference type="PROSITE" id="PS50096">
    <property type="entry name" value="IQ"/>
    <property type="match status" value="1"/>
</dbReference>
<dbReference type="STRING" id="631454.N177_2575"/>
<feature type="domain" description="AMP-binding enzyme C-terminal" evidence="6">
    <location>
        <begin position="449"/>
        <end position="527"/>
    </location>
</feature>
<dbReference type="OrthoDB" id="9803968at2"/>
<dbReference type="EMBL" id="AWXZ01000035">
    <property type="protein sequence ID" value="ESR24126.1"/>
    <property type="molecule type" value="Genomic_DNA"/>
</dbReference>
<evidence type="ECO:0000256" key="2">
    <source>
        <dbReference type="ARBA" id="ARBA00022598"/>
    </source>
</evidence>
<dbReference type="GO" id="GO:0004321">
    <property type="term" value="F:fatty-acyl-CoA synthase activity"/>
    <property type="evidence" value="ECO:0007669"/>
    <property type="project" value="TreeGrafter"/>
</dbReference>